<protein>
    <submittedName>
        <fullName evidence="1">Uncharacterized protein</fullName>
    </submittedName>
</protein>
<dbReference type="AlphaFoldDB" id="A0A8J3L8C0"/>
<sequence>MFSSSCRDRWAVANLLRTLLPAGLRSGENALIPAMPAGIATMPDLPGSAVATATRRTARRARHDGGSARPAEQAISPARYDAAECSEVVSIGLLIKCSFVRGNLIP</sequence>
<gene>
    <name evidence="1" type="ORF">Cco03nite_76890</name>
</gene>
<evidence type="ECO:0000313" key="1">
    <source>
        <dbReference type="EMBL" id="GIG10989.1"/>
    </source>
</evidence>
<keyword evidence="2" id="KW-1185">Reference proteome</keyword>
<name>A0A8J3L8C0_9ACTN</name>
<dbReference type="EMBL" id="BONI01000108">
    <property type="protein sequence ID" value="GIG10989.1"/>
    <property type="molecule type" value="Genomic_DNA"/>
</dbReference>
<reference evidence="1 2" key="1">
    <citation type="submission" date="2021-01" db="EMBL/GenBank/DDBJ databases">
        <title>Whole genome shotgun sequence of Catellatospora coxensis NBRC 107359.</title>
        <authorList>
            <person name="Komaki H."/>
            <person name="Tamura T."/>
        </authorList>
    </citation>
    <scope>NUCLEOTIDE SEQUENCE [LARGE SCALE GENOMIC DNA]</scope>
    <source>
        <strain evidence="1 2">NBRC 107359</strain>
    </source>
</reference>
<comment type="caution">
    <text evidence="1">The sequence shown here is derived from an EMBL/GenBank/DDBJ whole genome shotgun (WGS) entry which is preliminary data.</text>
</comment>
<proteinExistence type="predicted"/>
<dbReference type="Proteomes" id="UP000630887">
    <property type="component" value="Unassembled WGS sequence"/>
</dbReference>
<evidence type="ECO:0000313" key="2">
    <source>
        <dbReference type="Proteomes" id="UP000630887"/>
    </source>
</evidence>
<organism evidence="1 2">
    <name type="scientific">Catellatospora coxensis</name>
    <dbReference type="NCBI Taxonomy" id="310354"/>
    <lineage>
        <taxon>Bacteria</taxon>
        <taxon>Bacillati</taxon>
        <taxon>Actinomycetota</taxon>
        <taxon>Actinomycetes</taxon>
        <taxon>Micromonosporales</taxon>
        <taxon>Micromonosporaceae</taxon>
        <taxon>Catellatospora</taxon>
    </lineage>
</organism>
<accession>A0A8J3L8C0</accession>